<dbReference type="CDD" id="cd00030">
    <property type="entry name" value="C2"/>
    <property type="match status" value="1"/>
</dbReference>
<dbReference type="AlphaFoldDB" id="A0A023B0N2"/>
<evidence type="ECO:0000313" key="5">
    <source>
        <dbReference type="EMBL" id="EZG45321.1"/>
    </source>
</evidence>
<name>A0A023B0N2_GRENI</name>
<keyword evidence="6" id="KW-1185">Reference proteome</keyword>
<accession>A0A023B0N2</accession>
<evidence type="ECO:0000256" key="1">
    <source>
        <dbReference type="ARBA" id="ARBA00022737"/>
    </source>
</evidence>
<proteinExistence type="predicted"/>
<dbReference type="GO" id="GO:0004630">
    <property type="term" value="F:phospholipase D activity"/>
    <property type="evidence" value="ECO:0007669"/>
    <property type="project" value="TreeGrafter"/>
</dbReference>
<dbReference type="RefSeq" id="XP_011132526.1">
    <property type="nucleotide sequence ID" value="XM_011134224.1"/>
</dbReference>
<reference evidence="5" key="1">
    <citation type="submission" date="2013-12" db="EMBL/GenBank/DDBJ databases">
        <authorList>
            <person name="Omoto C.K."/>
            <person name="Sibley D."/>
            <person name="Venepally P."/>
            <person name="Hadjithomas M."/>
            <person name="Karamycheva S."/>
            <person name="Brunk B."/>
            <person name="Roos D."/>
            <person name="Caler E."/>
            <person name="Lorenzi H."/>
        </authorList>
    </citation>
    <scope>NUCLEOTIDE SEQUENCE</scope>
</reference>
<dbReference type="Proteomes" id="UP000019763">
    <property type="component" value="Unassembled WGS sequence"/>
</dbReference>
<evidence type="ECO:0000256" key="3">
    <source>
        <dbReference type="SAM" id="MobiDB-lite"/>
    </source>
</evidence>
<keyword evidence="2" id="KW-0443">Lipid metabolism</keyword>
<protein>
    <submittedName>
        <fullName evidence="5">Phospholipase D</fullName>
    </submittedName>
</protein>
<dbReference type="SUPFAM" id="SSF49562">
    <property type="entry name" value="C2 domain (Calcium/lipid-binding domain, CaLB)"/>
    <property type="match status" value="1"/>
</dbReference>
<dbReference type="InterPro" id="IPR015679">
    <property type="entry name" value="PLipase_D_fam"/>
</dbReference>
<dbReference type="GeneID" id="22914951"/>
<dbReference type="GO" id="GO:0009395">
    <property type="term" value="P:phospholipid catabolic process"/>
    <property type="evidence" value="ECO:0007669"/>
    <property type="project" value="TreeGrafter"/>
</dbReference>
<evidence type="ECO:0000313" key="6">
    <source>
        <dbReference type="Proteomes" id="UP000019763"/>
    </source>
</evidence>
<dbReference type="InterPro" id="IPR000008">
    <property type="entry name" value="C2_dom"/>
</dbReference>
<evidence type="ECO:0000256" key="2">
    <source>
        <dbReference type="ARBA" id="ARBA00023098"/>
    </source>
</evidence>
<feature type="compositionally biased region" description="Low complexity" evidence="3">
    <location>
        <begin position="185"/>
        <end position="209"/>
    </location>
</feature>
<feature type="region of interest" description="Disordered" evidence="3">
    <location>
        <begin position="1"/>
        <end position="21"/>
    </location>
</feature>
<feature type="domain" description="C2" evidence="4">
    <location>
        <begin position="1"/>
        <end position="125"/>
    </location>
</feature>
<dbReference type="VEuPathDB" id="CryptoDB:GNI_139480"/>
<dbReference type="Pfam" id="PF00168">
    <property type="entry name" value="C2"/>
    <property type="match status" value="1"/>
</dbReference>
<organism evidence="5 6">
    <name type="scientific">Gregarina niphandrodes</name>
    <name type="common">Septate eugregarine</name>
    <dbReference type="NCBI Taxonomy" id="110365"/>
    <lineage>
        <taxon>Eukaryota</taxon>
        <taxon>Sar</taxon>
        <taxon>Alveolata</taxon>
        <taxon>Apicomplexa</taxon>
        <taxon>Conoidasida</taxon>
        <taxon>Gregarinasina</taxon>
        <taxon>Eugregarinorida</taxon>
        <taxon>Gregarinidae</taxon>
        <taxon>Gregarina</taxon>
    </lineage>
</organism>
<feature type="compositionally biased region" description="Gly residues" evidence="3">
    <location>
        <begin position="210"/>
        <end position="219"/>
    </location>
</feature>
<keyword evidence="1" id="KW-0677">Repeat</keyword>
<dbReference type="GO" id="GO:0005886">
    <property type="term" value="C:plasma membrane"/>
    <property type="evidence" value="ECO:0007669"/>
    <property type="project" value="TreeGrafter"/>
</dbReference>
<dbReference type="InterPro" id="IPR035892">
    <property type="entry name" value="C2_domain_sf"/>
</dbReference>
<feature type="region of interest" description="Disordered" evidence="3">
    <location>
        <begin position="132"/>
        <end position="230"/>
    </location>
</feature>
<dbReference type="Gene3D" id="2.60.40.150">
    <property type="entry name" value="C2 domain"/>
    <property type="match status" value="1"/>
</dbReference>
<feature type="compositionally biased region" description="Gly residues" evidence="3">
    <location>
        <begin position="165"/>
        <end position="184"/>
    </location>
</feature>
<dbReference type="PANTHER" id="PTHR18896">
    <property type="entry name" value="PHOSPHOLIPASE D"/>
    <property type="match status" value="1"/>
</dbReference>
<evidence type="ECO:0000259" key="4">
    <source>
        <dbReference type="PROSITE" id="PS50004"/>
    </source>
</evidence>
<gene>
    <name evidence="5" type="ORF">GNI_139480</name>
</gene>
<dbReference type="EMBL" id="AFNH02001031">
    <property type="protein sequence ID" value="EZG45321.1"/>
    <property type="molecule type" value="Genomic_DNA"/>
</dbReference>
<dbReference type="PANTHER" id="PTHR18896:SF60">
    <property type="entry name" value="PHOSPHOLIPASE D"/>
    <property type="match status" value="1"/>
</dbReference>
<sequence length="415" mass="44453">MQSWLLFRKRRSQSSRRPPCGKDCGATAGEALCIGKADPYCVVEIVNDEGLSYRLGRTPVIPHDHYPKWRKEFSTILDIESNARLLIKVLDSDMNESTNVDVLGQASFPLRDIIMSPPKAIRLSLSIKHPGMRIPRSVGAPRRHTIHGASSSVQRGSRRTLRATIGGGSTLGPGSGGPGSGGPGSQQVGSEGPGSQQVGSLTAGSLRTGLGAGGLGGGSSEFEDSEAAPRPAGYCSSFNSSFRNSDSGGAGGKSGSCMSRVKVEFRWYDMSKDLHTTDLNVPQTYFRRSHGNLVRLYHDAECLEGQFEDIETELGPFHAHSTWNDISEALENAQHFIFVAGWSVNPSISLTRSHKPVERSPLGRKAASAVERNGGGERSGGVDRSGERSRQKSGEKSGEKSDKARMDKAGMTKPG</sequence>
<feature type="compositionally biased region" description="Basic and acidic residues" evidence="3">
    <location>
        <begin position="380"/>
        <end position="415"/>
    </location>
</feature>
<dbReference type="PROSITE" id="PS50004">
    <property type="entry name" value="C2"/>
    <property type="match status" value="1"/>
</dbReference>
<comment type="caution">
    <text evidence="5">The sequence shown here is derived from an EMBL/GenBank/DDBJ whole genome shotgun (WGS) entry which is preliminary data.</text>
</comment>
<feature type="non-terminal residue" evidence="5">
    <location>
        <position position="415"/>
    </location>
</feature>
<dbReference type="OrthoDB" id="14911at2759"/>
<dbReference type="SMART" id="SM00239">
    <property type="entry name" value="C2"/>
    <property type="match status" value="1"/>
</dbReference>
<feature type="region of interest" description="Disordered" evidence="3">
    <location>
        <begin position="351"/>
        <end position="415"/>
    </location>
</feature>